<feature type="transmembrane region" description="Helical" evidence="10">
    <location>
        <begin position="106"/>
        <end position="128"/>
    </location>
</feature>
<dbReference type="EMBL" id="CP013694">
    <property type="protein sequence ID" value="ALU28645.1"/>
    <property type="molecule type" value="Genomic_DNA"/>
</dbReference>
<evidence type="ECO:0000313" key="12">
    <source>
        <dbReference type="EMBL" id="ALU28645.1"/>
    </source>
</evidence>
<reference evidence="14 15" key="1">
    <citation type="submission" date="2015-12" db="EMBL/GenBank/DDBJ databases">
        <title>A stable core within a dynamic pangenome in Sulfolobus acidocaldarius.</title>
        <authorList>
            <person name="Anderson R."/>
            <person name="Kouris A."/>
            <person name="Seward C."/>
            <person name="Campbell K."/>
            <person name="Whitaker R."/>
        </authorList>
    </citation>
    <scope>NUCLEOTIDE SEQUENCE [LARGE SCALE GENOMIC DNA]</scope>
    <source>
        <strain evidence="12 15">GG12-C01-09</strain>
        <strain evidence="13 14">NG05B_CO5_07</strain>
    </source>
</reference>
<dbReference type="PANTHER" id="PTHR34573">
    <property type="entry name" value="VKC DOMAIN-CONTAINING PROTEIN"/>
    <property type="match status" value="1"/>
</dbReference>
<keyword evidence="4" id="KW-0874">Quinone</keyword>
<keyword evidence="8" id="KW-1015">Disulfide bond</keyword>
<gene>
    <name evidence="12" type="ORF">ATY89_00795</name>
    <name evidence="13" type="ORF">ATZ20_03835</name>
</gene>
<keyword evidence="3 10" id="KW-0812">Transmembrane</keyword>
<evidence type="ECO:0000313" key="15">
    <source>
        <dbReference type="Proteomes" id="UP000065473"/>
    </source>
</evidence>
<dbReference type="OrthoDB" id="29240at2157"/>
<organism evidence="13 14">
    <name type="scientific">Sulfolobus acidocaldarius</name>
    <dbReference type="NCBI Taxonomy" id="2285"/>
    <lineage>
        <taxon>Archaea</taxon>
        <taxon>Thermoproteota</taxon>
        <taxon>Thermoprotei</taxon>
        <taxon>Sulfolobales</taxon>
        <taxon>Sulfolobaceae</taxon>
        <taxon>Sulfolobus</taxon>
    </lineage>
</organism>
<dbReference type="OMA" id="NTPINCE"/>
<dbReference type="Gene3D" id="1.20.1440.130">
    <property type="entry name" value="VKOR domain"/>
    <property type="match status" value="1"/>
</dbReference>
<dbReference type="CDD" id="cd12918">
    <property type="entry name" value="VKOR_arc"/>
    <property type="match status" value="1"/>
</dbReference>
<dbReference type="Pfam" id="PF07884">
    <property type="entry name" value="VKOR"/>
    <property type="match status" value="1"/>
</dbReference>
<keyword evidence="9" id="KW-0676">Redox-active center</keyword>
<evidence type="ECO:0000256" key="7">
    <source>
        <dbReference type="ARBA" id="ARBA00023136"/>
    </source>
</evidence>
<dbReference type="InterPro" id="IPR012932">
    <property type="entry name" value="VKOR"/>
</dbReference>
<evidence type="ECO:0000256" key="9">
    <source>
        <dbReference type="ARBA" id="ARBA00023284"/>
    </source>
</evidence>
<dbReference type="AlphaFoldDB" id="A0A0U2Y718"/>
<evidence type="ECO:0000256" key="3">
    <source>
        <dbReference type="ARBA" id="ARBA00022692"/>
    </source>
</evidence>
<dbReference type="STRING" id="1435377.SUSAZ_05325"/>
<dbReference type="NCBIfam" id="NF011480">
    <property type="entry name" value="PRK14889.1-4"/>
    <property type="match status" value="1"/>
</dbReference>
<feature type="transmembrane region" description="Helical" evidence="10">
    <location>
        <begin position="83"/>
        <end position="100"/>
    </location>
</feature>
<evidence type="ECO:0000256" key="1">
    <source>
        <dbReference type="ARBA" id="ARBA00004141"/>
    </source>
</evidence>
<feature type="domain" description="Vitamin K epoxide reductase" evidence="11">
    <location>
        <begin position="3"/>
        <end position="133"/>
    </location>
</feature>
<dbReference type="GeneID" id="14551643"/>
<keyword evidence="5 10" id="KW-1133">Transmembrane helix</keyword>
<evidence type="ECO:0000313" key="13">
    <source>
        <dbReference type="EMBL" id="ALU31361.1"/>
    </source>
</evidence>
<dbReference type="Proteomes" id="UP000060043">
    <property type="component" value="Chromosome"/>
</dbReference>
<keyword evidence="7 10" id="KW-0472">Membrane</keyword>
<dbReference type="GO" id="GO:0016020">
    <property type="term" value="C:membrane"/>
    <property type="evidence" value="ECO:0007669"/>
    <property type="project" value="UniProtKB-SubCell"/>
</dbReference>
<accession>A0A0U2Y718</accession>
<feature type="transmembrane region" description="Helical" evidence="10">
    <location>
        <begin position="7"/>
        <end position="26"/>
    </location>
</feature>
<protein>
    <recommendedName>
        <fullName evidence="11">Vitamin K epoxide reductase domain-containing protein</fullName>
    </recommendedName>
</protein>
<dbReference type="PANTHER" id="PTHR34573:SF1">
    <property type="entry name" value="VITAMIN K EPOXIDE REDUCTASE DOMAIN-CONTAINING PROTEIN"/>
    <property type="match status" value="1"/>
</dbReference>
<comment type="similarity">
    <text evidence="2">Belongs to the VKOR family.</text>
</comment>
<name>A0A0U2Y718_9CREN</name>
<dbReference type="SMART" id="SM00756">
    <property type="entry name" value="VKc"/>
    <property type="match status" value="1"/>
</dbReference>
<keyword evidence="6" id="KW-0560">Oxidoreductase</keyword>
<evidence type="ECO:0000259" key="11">
    <source>
        <dbReference type="SMART" id="SM00756"/>
    </source>
</evidence>
<sequence length="133" mass="14899">MLSRSINIAFVLLSIIGIILSSYLTYETLTATFNTGYCNINSYVNCGTVASSPYSRFFGIPVAILGLAWFALMLGLWMIKKEVTIYPWIIGVMFVGYLIYTEVELIHAICIYCTTAHIIALVMGYFVLKVSRL</sequence>
<evidence type="ECO:0000256" key="10">
    <source>
        <dbReference type="SAM" id="Phobius"/>
    </source>
</evidence>
<feature type="transmembrane region" description="Helical" evidence="10">
    <location>
        <begin position="57"/>
        <end position="76"/>
    </location>
</feature>
<evidence type="ECO:0000313" key="14">
    <source>
        <dbReference type="Proteomes" id="UP000060043"/>
    </source>
</evidence>
<evidence type="ECO:0000256" key="5">
    <source>
        <dbReference type="ARBA" id="ARBA00022989"/>
    </source>
</evidence>
<dbReference type="Proteomes" id="UP000065473">
    <property type="component" value="Chromosome"/>
</dbReference>
<dbReference type="EMBL" id="CP013695">
    <property type="protein sequence ID" value="ALU31361.1"/>
    <property type="molecule type" value="Genomic_DNA"/>
</dbReference>
<evidence type="ECO:0000256" key="8">
    <source>
        <dbReference type="ARBA" id="ARBA00023157"/>
    </source>
</evidence>
<dbReference type="InterPro" id="IPR038354">
    <property type="entry name" value="VKOR_sf"/>
</dbReference>
<evidence type="ECO:0000256" key="2">
    <source>
        <dbReference type="ARBA" id="ARBA00006214"/>
    </source>
</evidence>
<dbReference type="GO" id="GO:0016491">
    <property type="term" value="F:oxidoreductase activity"/>
    <property type="evidence" value="ECO:0007669"/>
    <property type="project" value="UniProtKB-KW"/>
</dbReference>
<evidence type="ECO:0000256" key="6">
    <source>
        <dbReference type="ARBA" id="ARBA00023002"/>
    </source>
</evidence>
<comment type="subcellular location">
    <subcellularLocation>
        <location evidence="1">Membrane</location>
        <topology evidence="1">Multi-pass membrane protein</topology>
    </subcellularLocation>
</comment>
<dbReference type="PaxDb" id="1435377-SUSAZ_05325"/>
<dbReference type="RefSeq" id="WP_011277992.1">
    <property type="nucleotide sequence ID" value="NZ_BHWZ01000002.1"/>
</dbReference>
<proteinExistence type="inferred from homology"/>
<dbReference type="GO" id="GO:0048038">
    <property type="term" value="F:quinone binding"/>
    <property type="evidence" value="ECO:0007669"/>
    <property type="project" value="UniProtKB-KW"/>
</dbReference>
<evidence type="ECO:0000256" key="4">
    <source>
        <dbReference type="ARBA" id="ARBA00022719"/>
    </source>
</evidence>